<dbReference type="Pfam" id="PF19519">
    <property type="entry name" value="DUF6051"/>
    <property type="match status" value="1"/>
</dbReference>
<proteinExistence type="predicted"/>
<dbReference type="Proteomes" id="UP000284531">
    <property type="component" value="Unassembled WGS sequence"/>
</dbReference>
<sequence>MNNRTELKECEFESLSYKILPGVIDYHCVSHHMDLKHESPFYTEVGTINHNVHVKDISIEENRFFKYHIIKPAGVESTKKVVFLFHGFNEKDWDKYLPWAESICEGTGSSVILFPIAFHMQRAPKHWSNKRGMYKLSEERKKRYPNVVNSTLSNVAISMRLHSMPQRFIWSGLQTYYDIIQFVEECKEGKHDFISKDFEFDIFAYSIGGFLAQILKFSNYKNYFSNTKVCLFCSGATFNRLSPVSKFILDSEANVALYSFLVEHFEKMLQKDNLLHHYIEEDHLEGKIFYAMLDYQKMRCFREELFKKYEDQIYAITLKKDVVIPSYEVMNTLKGAYHDIDIKVDELDFDREYTHENPFPSNGKPSQELTNDFDTVFNKVCYFFNH</sequence>
<accession>A0A419XB51</accession>
<dbReference type="InterPro" id="IPR046114">
    <property type="entry name" value="DUF6051"/>
</dbReference>
<evidence type="ECO:0000313" key="1">
    <source>
        <dbReference type="EMBL" id="RKE04876.1"/>
    </source>
</evidence>
<dbReference type="EMBL" id="RAPQ01000008">
    <property type="protein sequence ID" value="RKE04876.1"/>
    <property type="molecule type" value="Genomic_DNA"/>
</dbReference>
<dbReference type="RefSeq" id="WP_120239615.1">
    <property type="nucleotide sequence ID" value="NZ_RAPQ01000008.1"/>
</dbReference>
<comment type="caution">
    <text evidence="1">The sequence shown here is derived from an EMBL/GenBank/DDBJ whole genome shotgun (WGS) entry which is preliminary data.</text>
</comment>
<evidence type="ECO:0000313" key="2">
    <source>
        <dbReference type="Proteomes" id="UP000284531"/>
    </source>
</evidence>
<protein>
    <recommendedName>
        <fullName evidence="3">Alpha/beta hydrolase</fullName>
    </recommendedName>
</protein>
<keyword evidence="2" id="KW-1185">Reference proteome</keyword>
<dbReference type="OrthoDB" id="5521540at2"/>
<gene>
    <name evidence="1" type="ORF">BXY64_1907</name>
</gene>
<dbReference type="AlphaFoldDB" id="A0A419XB51"/>
<organism evidence="1 2">
    <name type="scientific">Marinifilum flexuosum</name>
    <dbReference type="NCBI Taxonomy" id="1117708"/>
    <lineage>
        <taxon>Bacteria</taxon>
        <taxon>Pseudomonadati</taxon>
        <taxon>Bacteroidota</taxon>
        <taxon>Bacteroidia</taxon>
        <taxon>Marinilabiliales</taxon>
        <taxon>Marinifilaceae</taxon>
    </lineage>
</organism>
<reference evidence="1 2" key="1">
    <citation type="submission" date="2018-09" db="EMBL/GenBank/DDBJ databases">
        <title>Genomic Encyclopedia of Archaeal and Bacterial Type Strains, Phase II (KMG-II): from individual species to whole genera.</title>
        <authorList>
            <person name="Goeker M."/>
        </authorList>
    </citation>
    <scope>NUCLEOTIDE SEQUENCE [LARGE SCALE GENOMIC DNA]</scope>
    <source>
        <strain evidence="1 2">DSM 21950</strain>
    </source>
</reference>
<evidence type="ECO:0008006" key="3">
    <source>
        <dbReference type="Google" id="ProtNLM"/>
    </source>
</evidence>
<name>A0A419XB51_9BACT</name>